<dbReference type="PANTHER" id="PTHR10048:SF22">
    <property type="entry name" value="PHOSPHATIDYLINOSITOL 4-KINASE BETA"/>
    <property type="match status" value="1"/>
</dbReference>
<dbReference type="PROSITE" id="PS00916">
    <property type="entry name" value="PI3_4_KINASE_2"/>
    <property type="match status" value="1"/>
</dbReference>
<dbReference type="Proteomes" id="UP000241769">
    <property type="component" value="Unassembled WGS sequence"/>
</dbReference>
<keyword evidence="4" id="KW-0418">Kinase</keyword>
<dbReference type="EC" id="2.7.1.67" evidence="2"/>
<dbReference type="CDD" id="cd05168">
    <property type="entry name" value="PI4Kc_III_beta"/>
    <property type="match status" value="1"/>
</dbReference>
<dbReference type="GO" id="GO:0004430">
    <property type="term" value="F:1-phosphatidylinositol 4-kinase activity"/>
    <property type="evidence" value="ECO:0007669"/>
    <property type="project" value="UniProtKB-EC"/>
</dbReference>
<keyword evidence="7" id="KW-1185">Reference proteome</keyword>
<proteinExistence type="predicted"/>
<organism evidence="6 7">
    <name type="scientific">Planoprotostelium fungivorum</name>
    <dbReference type="NCBI Taxonomy" id="1890364"/>
    <lineage>
        <taxon>Eukaryota</taxon>
        <taxon>Amoebozoa</taxon>
        <taxon>Evosea</taxon>
        <taxon>Variosea</taxon>
        <taxon>Cavosteliida</taxon>
        <taxon>Cavosteliaceae</taxon>
        <taxon>Planoprotostelium</taxon>
    </lineage>
</organism>
<evidence type="ECO:0000256" key="2">
    <source>
        <dbReference type="ARBA" id="ARBA00012169"/>
    </source>
</evidence>
<dbReference type="Pfam" id="PF00454">
    <property type="entry name" value="PI3_PI4_kinase"/>
    <property type="match status" value="1"/>
</dbReference>
<protein>
    <recommendedName>
        <fullName evidence="2">1-phosphatidylinositol 4-kinase</fullName>
        <ecNumber evidence="2">2.7.1.67</ecNumber>
    </recommendedName>
</protein>
<dbReference type="STRING" id="1890364.A0A2P6NGB3"/>
<name>A0A2P6NGB3_9EUKA</name>
<dbReference type="InterPro" id="IPR015433">
    <property type="entry name" value="PI3/4_kinase"/>
</dbReference>
<dbReference type="FunFam" id="1.10.1070.11:FF:000016">
    <property type="entry name" value="PIK1p Phosphatidylinositol 4-kinase"/>
    <property type="match status" value="1"/>
</dbReference>
<reference evidence="6 7" key="1">
    <citation type="journal article" date="2018" name="Genome Biol. Evol.">
        <title>Multiple Roots of Fruiting Body Formation in Amoebozoa.</title>
        <authorList>
            <person name="Hillmann F."/>
            <person name="Forbes G."/>
            <person name="Novohradska S."/>
            <person name="Ferling I."/>
            <person name="Riege K."/>
            <person name="Groth M."/>
            <person name="Westermann M."/>
            <person name="Marz M."/>
            <person name="Spaller T."/>
            <person name="Winckler T."/>
            <person name="Schaap P."/>
            <person name="Glockner G."/>
        </authorList>
    </citation>
    <scope>NUCLEOTIDE SEQUENCE [LARGE SCALE GENOMIC DNA]</scope>
    <source>
        <strain evidence="6 7">Jena</strain>
    </source>
</reference>
<dbReference type="InterPro" id="IPR036940">
    <property type="entry name" value="PI3/4_kinase_cat_sf"/>
</dbReference>
<dbReference type="InterPro" id="IPR018936">
    <property type="entry name" value="PI3/4_kinase_CS"/>
</dbReference>
<dbReference type="InterPro" id="IPR000403">
    <property type="entry name" value="PI3/4_kinase_cat_dom"/>
</dbReference>
<dbReference type="PROSITE" id="PS00915">
    <property type="entry name" value="PI3_4_KINASE_1"/>
    <property type="match status" value="1"/>
</dbReference>
<comment type="caution">
    <text evidence="6">The sequence shown here is derived from an EMBL/GenBank/DDBJ whole genome shotgun (WGS) entry which is preliminary data.</text>
</comment>
<evidence type="ECO:0000313" key="6">
    <source>
        <dbReference type="EMBL" id="PRP82985.1"/>
    </source>
</evidence>
<accession>A0A2P6NGB3</accession>
<dbReference type="PROSITE" id="PS50290">
    <property type="entry name" value="PI3_4_KINASE_3"/>
    <property type="match status" value="1"/>
</dbReference>
<dbReference type="GO" id="GO:0046854">
    <property type="term" value="P:phosphatidylinositol phosphate biosynthetic process"/>
    <property type="evidence" value="ECO:0007669"/>
    <property type="project" value="InterPro"/>
</dbReference>
<evidence type="ECO:0000256" key="1">
    <source>
        <dbReference type="ARBA" id="ARBA00001686"/>
    </source>
</evidence>
<keyword evidence="3" id="KW-0808">Transferase</keyword>
<evidence type="ECO:0000256" key="3">
    <source>
        <dbReference type="ARBA" id="ARBA00022679"/>
    </source>
</evidence>
<dbReference type="FunCoup" id="A0A2P6NGB3">
    <property type="interactions" value="573"/>
</dbReference>
<dbReference type="InParanoid" id="A0A2P6NGB3"/>
<dbReference type="SMART" id="SM00146">
    <property type="entry name" value="PI3Kc"/>
    <property type="match status" value="1"/>
</dbReference>
<dbReference type="OrthoDB" id="19673at2759"/>
<evidence type="ECO:0000313" key="7">
    <source>
        <dbReference type="Proteomes" id="UP000241769"/>
    </source>
</evidence>
<dbReference type="Gene3D" id="3.30.1010.10">
    <property type="entry name" value="Phosphatidylinositol 3-kinase Catalytic Subunit, Chain A, domain 4"/>
    <property type="match status" value="1"/>
</dbReference>
<dbReference type="GO" id="GO:0048015">
    <property type="term" value="P:phosphatidylinositol-mediated signaling"/>
    <property type="evidence" value="ECO:0007669"/>
    <property type="project" value="TreeGrafter"/>
</dbReference>
<dbReference type="AlphaFoldDB" id="A0A2P6NGB3"/>
<dbReference type="GO" id="GO:0005737">
    <property type="term" value="C:cytoplasm"/>
    <property type="evidence" value="ECO:0007669"/>
    <property type="project" value="TreeGrafter"/>
</dbReference>
<dbReference type="InterPro" id="IPR011009">
    <property type="entry name" value="Kinase-like_dom_sf"/>
</dbReference>
<dbReference type="EMBL" id="MDYQ01000092">
    <property type="protein sequence ID" value="PRP82985.1"/>
    <property type="molecule type" value="Genomic_DNA"/>
</dbReference>
<dbReference type="InterPro" id="IPR057754">
    <property type="entry name" value="PI4-kinase_beta/PIK1_cat"/>
</dbReference>
<evidence type="ECO:0000259" key="5">
    <source>
        <dbReference type="PROSITE" id="PS50290"/>
    </source>
</evidence>
<evidence type="ECO:0000256" key="4">
    <source>
        <dbReference type="ARBA" id="ARBA00022777"/>
    </source>
</evidence>
<dbReference type="PANTHER" id="PTHR10048">
    <property type="entry name" value="PHOSPHATIDYLINOSITOL KINASE"/>
    <property type="match status" value="1"/>
</dbReference>
<dbReference type="GO" id="GO:0016020">
    <property type="term" value="C:membrane"/>
    <property type="evidence" value="ECO:0007669"/>
    <property type="project" value="TreeGrafter"/>
</dbReference>
<dbReference type="Gene3D" id="1.10.1070.11">
    <property type="entry name" value="Phosphatidylinositol 3-/4-kinase, catalytic domain"/>
    <property type="match status" value="1"/>
</dbReference>
<comment type="catalytic activity">
    <reaction evidence="1">
        <text>a 1,2-diacyl-sn-glycero-3-phospho-(1D-myo-inositol) + ATP = a 1,2-diacyl-sn-glycero-3-phospho-(1D-myo-inositol 4-phosphate) + ADP + H(+)</text>
        <dbReference type="Rhea" id="RHEA:19877"/>
        <dbReference type="ChEBI" id="CHEBI:15378"/>
        <dbReference type="ChEBI" id="CHEBI:30616"/>
        <dbReference type="ChEBI" id="CHEBI:57880"/>
        <dbReference type="ChEBI" id="CHEBI:58178"/>
        <dbReference type="ChEBI" id="CHEBI:456216"/>
        <dbReference type="EC" id="2.7.1.67"/>
    </reaction>
</comment>
<dbReference type="SUPFAM" id="SSF56112">
    <property type="entry name" value="Protein kinase-like (PK-like)"/>
    <property type="match status" value="1"/>
</dbReference>
<sequence length="749" mass="84669">MSTSNPTLAQILELSKTDSLDIWTVMKAIHTAQGGVLDFLCNELYKFPDAEIETFIPQLCNRVLKDINTTSLARFLMDKCSSMHLAIKMFSWFQAAVEDGVFSRSRATELWNECEMAAINSKSRSALRLNQGTSTFKKNNSADDLSNIDASEKVIPKVGSGAQTLRSPRSNRFQHKDDINFRSSRTNLKDFGGNSTAAPVPSVVVITPGVDLEDPSTLPSPGPVIEAVMERTGQISLSDSAPDVGERPHVPLLRTLVPSRSASYGNHNAAEEESEAKFISKRLRHDAFHAEIQFVSQLTLISTMLKKQSAGRAKPELNRMLWKALGQLQNDFVGSNITEEELESGHLGVHIPIQGCNQPHRRIVRLLPKECFCLSSRDRVPFMLFVETIEMDLVNPVGMTKSRQTPVTKHHKEKSIVTALDKVILETGHKMPQTVDSEGWVMVPGKDPNSTECASTRTLAYPELWTEKTERLRKLSPYGHHPKWKIQSVIVKSGDDLRQDQLASQLITVIHDIFKEADVPLWLYPYSVTAMSSNTGFIETIPDAISVDSLKKRIPNMKSLEDFFLSVYGEKTSMRFMEAQRNFVESLAAYSLVTYLLQIKDRHNGNILLDKDGHVIHIDYGFMLTSSPGSLNFETAPFKLTKEHIDLMGGEHRDMFHYFKLLFIRGFLELRNHCDRFVLLIEGLLPGHKMGCFARREATVRELIERLHLELDENHAIEYVVNHIIKESMSNWRTESYDNYQYYVNGILA</sequence>
<gene>
    <name evidence="6" type="ORF">PROFUN_09936</name>
</gene>
<feature type="domain" description="PI3K/PI4K catalytic" evidence="5">
    <location>
        <begin position="449"/>
        <end position="732"/>
    </location>
</feature>